<gene>
    <name evidence="1" type="ORF">XF2B_40690</name>
    <name evidence="2" type="ORF">XF9B_64470</name>
</gene>
<accession>A0A809XUH2</accession>
<proteinExistence type="predicted"/>
<reference evidence="2" key="2">
    <citation type="submission" date="2020-05" db="EMBL/GenBank/DDBJ databases">
        <title>Complete genome sequence of Bradyrhizobium diazoefficiens XF9 isolated from soybean nodule.</title>
        <authorList>
            <person name="Noda R."/>
            <person name="Kakizaki K."/>
            <person name="Minamisawa K."/>
        </authorList>
    </citation>
    <scope>NUCLEOTIDE SEQUENCE</scope>
    <source>
        <strain evidence="2">XF9</strain>
    </source>
</reference>
<evidence type="ECO:0008006" key="3">
    <source>
        <dbReference type="Google" id="ProtNLM"/>
    </source>
</evidence>
<sequence>MISALAFFGTLNWIDGSPLQIEPYRQDLFRRALDTYRDDGVPEFTMVLAGRGKKNNKSLDLILAGLYCMMFREDARGSDALIVANDEDQAGQDLDLAKKLIAANPDLDEELTCLSEEIRRKDGKGTMRVLPANNVIGQHGKTAAFLGFDEIHGYKDHALFEALAPDPTRYCLTWITSYDSIFDDEGSPLHDFKKTGMEGSDPRMLFSWYSGEYCSDPVFAGLPPEERANPSMSAWEEGLDYLAQQRRRLPSAKYRRLHLNLPGAPQGAHFDQSIVERAIVVGRQEVPPQSGIDYLAFVDMSGGSSDDATLGIAHWTGEKAVLDLLINQDMAVPFNPRLAVTRFAAACRRYGCREVHGDAYAGQTFRSDFSDLGIEYHVCKQTRTDIYENLEVALNADQVVLLDLAKLRSELMTIVRRGASLDHMPGRHDDWATSAAGALTLVNPDIGNTSPNILEFYKRQSQAVEAQQSNAAVRLLAEHGDKLDPRRPTHFVKVLVPSETSHFIGVSGASYLVEMENDQRICWMAPDDARAIVGSVDNSCLPLRDANPVLLAQLGNMCAPSRIGWADLVQAADELRPAHFNNKGGITRQSLDMLARARATR</sequence>
<organism evidence="1">
    <name type="scientific">Bradyrhizobium diazoefficiens</name>
    <dbReference type="NCBI Taxonomy" id="1355477"/>
    <lineage>
        <taxon>Bacteria</taxon>
        <taxon>Pseudomonadati</taxon>
        <taxon>Pseudomonadota</taxon>
        <taxon>Alphaproteobacteria</taxon>
        <taxon>Hyphomicrobiales</taxon>
        <taxon>Nitrobacteraceae</taxon>
        <taxon>Bradyrhizobium</taxon>
    </lineage>
</organism>
<dbReference type="Gene3D" id="3.40.50.300">
    <property type="entry name" value="P-loop containing nucleotide triphosphate hydrolases"/>
    <property type="match status" value="1"/>
</dbReference>
<name>A0A809XUH2_9BRAD</name>
<dbReference type="AlphaFoldDB" id="A0A809XUH2"/>
<dbReference type="EMBL" id="AP023092">
    <property type="protein sequence ID" value="BCE30300.1"/>
    <property type="molecule type" value="Genomic_DNA"/>
</dbReference>
<protein>
    <recommendedName>
        <fullName evidence="3">Terminase large subunit</fullName>
    </recommendedName>
</protein>
<evidence type="ECO:0000313" key="1">
    <source>
        <dbReference type="EMBL" id="BCE30300.1"/>
    </source>
</evidence>
<dbReference type="Gene3D" id="3.30.420.240">
    <property type="match status" value="1"/>
</dbReference>
<dbReference type="EMBL" id="AP023098">
    <property type="protein sequence ID" value="BCE85026.1"/>
    <property type="molecule type" value="Genomic_DNA"/>
</dbReference>
<dbReference type="InterPro" id="IPR027417">
    <property type="entry name" value="P-loop_NTPase"/>
</dbReference>
<evidence type="ECO:0000313" key="2">
    <source>
        <dbReference type="EMBL" id="BCE85026.1"/>
    </source>
</evidence>
<reference evidence="1" key="1">
    <citation type="submission" date="2020-05" db="EMBL/GenBank/DDBJ databases">
        <title>Complete genome sequence of Bradyrhizobium diazoefficiens XF2 isolated from soybean nodule.</title>
        <authorList>
            <person name="Noda R."/>
            <person name="Kakizaki K."/>
            <person name="Minamisawa K."/>
        </authorList>
    </citation>
    <scope>NUCLEOTIDE SEQUENCE</scope>
    <source>
        <strain evidence="1">XF2</strain>
    </source>
</reference>